<gene>
    <name evidence="9" type="primary">cbiM</name>
    <name evidence="8" type="ORF">RradSPS_2644</name>
    <name evidence="9" type="ORF">SIL72_00855</name>
</gene>
<dbReference type="OrthoDB" id="5395048at2"/>
<dbReference type="Proteomes" id="UP001281130">
    <property type="component" value="Unassembled WGS sequence"/>
</dbReference>
<keyword evidence="2" id="KW-0813">Transport</keyword>
<feature type="transmembrane region" description="Helical" evidence="7">
    <location>
        <begin position="135"/>
        <end position="164"/>
    </location>
</feature>
<dbReference type="EMBL" id="CP007514">
    <property type="protein sequence ID" value="AHY47927.1"/>
    <property type="molecule type" value="Genomic_DNA"/>
</dbReference>
<evidence type="ECO:0000313" key="8">
    <source>
        <dbReference type="EMBL" id="AHY47927.1"/>
    </source>
</evidence>
<organism evidence="8 10">
    <name type="scientific">Rubrobacter radiotolerans</name>
    <name type="common">Arthrobacter radiotolerans</name>
    <dbReference type="NCBI Taxonomy" id="42256"/>
    <lineage>
        <taxon>Bacteria</taxon>
        <taxon>Bacillati</taxon>
        <taxon>Actinomycetota</taxon>
        <taxon>Rubrobacteria</taxon>
        <taxon>Rubrobacterales</taxon>
        <taxon>Rubrobacteraceae</taxon>
        <taxon>Rubrobacter</taxon>
    </lineage>
</organism>
<dbReference type="EMBL" id="JAWXXX010000001">
    <property type="protein sequence ID" value="MDX5892566.1"/>
    <property type="molecule type" value="Genomic_DNA"/>
</dbReference>
<dbReference type="PATRIC" id="fig|42256.3.peg.2696"/>
<dbReference type="Gene3D" id="1.10.1760.20">
    <property type="match status" value="1"/>
</dbReference>
<protein>
    <submittedName>
        <fullName evidence="8">ABC-type Co2+ transport system permease component</fullName>
    </submittedName>
    <submittedName>
        <fullName evidence="9">Cobalt transporter CbiM</fullName>
    </submittedName>
</protein>
<evidence type="ECO:0000256" key="4">
    <source>
        <dbReference type="ARBA" id="ARBA00022692"/>
    </source>
</evidence>
<feature type="transmembrane region" description="Helical" evidence="7">
    <location>
        <begin position="176"/>
        <end position="203"/>
    </location>
</feature>
<dbReference type="InterPro" id="IPR002751">
    <property type="entry name" value="CbiM/NikMN"/>
</dbReference>
<name>A0A023X631_RUBRA</name>
<reference evidence="8 10" key="1">
    <citation type="submission" date="2014-03" db="EMBL/GenBank/DDBJ databases">
        <title>Complete genome sequence of the Radio-Resistant Rubrobacter radiotolerans RSPS-4.</title>
        <authorList>
            <person name="Egas C.C."/>
            <person name="Barroso C.C."/>
            <person name="Froufe H.J.C."/>
            <person name="Pacheco J.J."/>
            <person name="Albuquerque L.L."/>
            <person name="da Costa M.M.S."/>
        </authorList>
    </citation>
    <scope>NUCLEOTIDE SEQUENCE [LARGE SCALE GENOMIC DNA]</scope>
    <source>
        <strain evidence="8 10">RSPS-4</strain>
    </source>
</reference>
<feature type="transmembrane region" description="Helical" evidence="7">
    <location>
        <begin position="73"/>
        <end position="95"/>
    </location>
</feature>
<dbReference type="STRING" id="42256.RradSPS_2644"/>
<keyword evidence="5 7" id="KW-1133">Transmembrane helix</keyword>
<evidence type="ECO:0000313" key="9">
    <source>
        <dbReference type="EMBL" id="MDX5892566.1"/>
    </source>
</evidence>
<dbReference type="PANTHER" id="PTHR34229">
    <property type="entry name" value="METAL TRANSPORT PROTEIN HI_1621-RELATED"/>
    <property type="match status" value="1"/>
</dbReference>
<dbReference type="GO" id="GO:0005886">
    <property type="term" value="C:plasma membrane"/>
    <property type="evidence" value="ECO:0007669"/>
    <property type="project" value="UniProtKB-SubCell"/>
</dbReference>
<comment type="subcellular location">
    <subcellularLocation>
        <location evidence="1">Cell membrane</location>
        <topology evidence="1">Multi-pass membrane protein</topology>
    </subcellularLocation>
</comment>
<reference evidence="9" key="2">
    <citation type="submission" date="2023-11" db="EMBL/GenBank/DDBJ databases">
        <title>MicrobeMod: A computational toolkit for identifying prokaryotic methylation and restriction-modification with nanopore sequencing.</title>
        <authorList>
            <person name="Crits-Christoph A."/>
            <person name="Kang S.C."/>
            <person name="Lee H."/>
            <person name="Ostrov N."/>
        </authorList>
    </citation>
    <scope>NUCLEOTIDE SEQUENCE</scope>
    <source>
        <strain evidence="9">ATCC 51242</strain>
    </source>
</reference>
<evidence type="ECO:0000256" key="2">
    <source>
        <dbReference type="ARBA" id="ARBA00022448"/>
    </source>
</evidence>
<feature type="transmembrane region" description="Helical" evidence="7">
    <location>
        <begin position="102"/>
        <end position="123"/>
    </location>
</feature>
<evidence type="ECO:0000313" key="10">
    <source>
        <dbReference type="Proteomes" id="UP000025229"/>
    </source>
</evidence>
<dbReference type="KEGG" id="rrd:RradSPS_2644"/>
<dbReference type="HOGENOM" id="CLU_052508_1_0_11"/>
<keyword evidence="6 7" id="KW-0472">Membrane</keyword>
<keyword evidence="4 7" id="KW-0812">Transmembrane</keyword>
<sequence>MHVPDGILPASVCLGGYALAGAATWYSLRRIGRKEDPRAGIPRAALFTGVFFVASLVHVPVPPVSVHLILNGLLGVALGMYAFPAILVGLFFQALMFGHGGLTTLGVNASMMGFPAMIAYGIFRLGYLSNLTGKVWTGVFGFLGGFFGLAIAAGILFALLIGTVPTTLDVGTERAAITALVLAHLPLAVIEGVFTATVVLFLYRVAPALIGLPKPPKPAVDEAAPAVASLQEGR</sequence>
<accession>A0A023X631</accession>
<dbReference type="Proteomes" id="UP000025229">
    <property type="component" value="Chromosome"/>
</dbReference>
<evidence type="ECO:0000256" key="3">
    <source>
        <dbReference type="ARBA" id="ARBA00022475"/>
    </source>
</evidence>
<evidence type="ECO:0000256" key="5">
    <source>
        <dbReference type="ARBA" id="ARBA00022989"/>
    </source>
</evidence>
<dbReference type="GO" id="GO:0000041">
    <property type="term" value="P:transition metal ion transport"/>
    <property type="evidence" value="ECO:0007669"/>
    <property type="project" value="InterPro"/>
</dbReference>
<dbReference type="RefSeq" id="WP_051589847.1">
    <property type="nucleotide sequence ID" value="NZ_CP007514.1"/>
</dbReference>
<proteinExistence type="predicted"/>
<keyword evidence="10" id="KW-1185">Reference proteome</keyword>
<evidence type="ECO:0000256" key="7">
    <source>
        <dbReference type="SAM" id="Phobius"/>
    </source>
</evidence>
<dbReference type="eggNOG" id="COG0310">
    <property type="taxonomic scope" value="Bacteria"/>
</dbReference>
<keyword evidence="3" id="KW-1003">Cell membrane</keyword>
<dbReference type="AlphaFoldDB" id="A0A023X631"/>
<dbReference type="PANTHER" id="PTHR34229:SF1">
    <property type="entry name" value="METAL TRANSPORT PROTEIN HI_1621-RELATED"/>
    <property type="match status" value="1"/>
</dbReference>
<evidence type="ECO:0000256" key="6">
    <source>
        <dbReference type="ARBA" id="ARBA00023136"/>
    </source>
</evidence>
<feature type="transmembrane region" description="Helical" evidence="7">
    <location>
        <begin position="40"/>
        <end position="61"/>
    </location>
</feature>
<feature type="transmembrane region" description="Helical" evidence="7">
    <location>
        <begin position="6"/>
        <end position="28"/>
    </location>
</feature>
<dbReference type="NCBIfam" id="NF004906">
    <property type="entry name" value="PRK06265.2-1"/>
    <property type="match status" value="1"/>
</dbReference>
<dbReference type="Pfam" id="PF01891">
    <property type="entry name" value="CbiM"/>
    <property type="match status" value="1"/>
</dbReference>
<evidence type="ECO:0000256" key="1">
    <source>
        <dbReference type="ARBA" id="ARBA00004651"/>
    </source>
</evidence>